<evidence type="ECO:0000313" key="2">
    <source>
        <dbReference type="Proteomes" id="UP001212170"/>
    </source>
</evidence>
<dbReference type="EMBL" id="JAMZNK010000049">
    <property type="protein sequence ID" value="MDA6072072.1"/>
    <property type="molecule type" value="Genomic_DNA"/>
</dbReference>
<evidence type="ECO:0000313" key="1">
    <source>
        <dbReference type="EMBL" id="MDA6072072.1"/>
    </source>
</evidence>
<gene>
    <name evidence="1" type="ORF">NJT12_20815</name>
</gene>
<organism evidence="1 2">
    <name type="scientific">Flavobacterium azizsancarii</name>
    <dbReference type="NCBI Taxonomy" id="2961580"/>
    <lineage>
        <taxon>Bacteria</taxon>
        <taxon>Pseudomonadati</taxon>
        <taxon>Bacteroidota</taxon>
        <taxon>Flavobacteriia</taxon>
        <taxon>Flavobacteriales</taxon>
        <taxon>Flavobacteriaceae</taxon>
        <taxon>Flavobacterium</taxon>
    </lineage>
</organism>
<sequence length="78" mass="9176">MAQHELSMILDKYEKTDIDYYGVLSRIILFCSENFFPLIKQAETENKRVYLKNDSQNKAATDDIHTDGTIYLEDLEIR</sequence>
<keyword evidence="2" id="KW-1185">Reference proteome</keyword>
<dbReference type="RefSeq" id="WP_271337945.1">
    <property type="nucleotide sequence ID" value="NZ_JAMZNK010000049.1"/>
</dbReference>
<dbReference type="Proteomes" id="UP001212170">
    <property type="component" value="Unassembled WGS sequence"/>
</dbReference>
<name>A0ABT4WHW6_9FLAO</name>
<comment type="caution">
    <text evidence="1">The sequence shown here is derived from an EMBL/GenBank/DDBJ whole genome shotgun (WGS) entry which is preliminary data.</text>
</comment>
<accession>A0ABT4WHW6</accession>
<reference evidence="1 2" key="1">
    <citation type="journal article" date="2023" name="Chemosphere">
        <title>Whole genome analysis of Flavobacterium aziz-sancarii sp. nov., isolated from Ardley Island (Antarctica), revealed a rich resistome and bioremediation potential.</title>
        <authorList>
            <person name="Otur C."/>
            <person name="Okay S."/>
            <person name="Kurt-Kizildogan A."/>
        </authorList>
    </citation>
    <scope>NUCLEOTIDE SEQUENCE [LARGE SCALE GENOMIC DNA]</scope>
    <source>
        <strain evidence="1 2">AC</strain>
    </source>
</reference>
<protein>
    <submittedName>
        <fullName evidence="1">Uncharacterized protein</fullName>
    </submittedName>
</protein>
<proteinExistence type="predicted"/>